<evidence type="ECO:0000313" key="5">
    <source>
        <dbReference type="Proteomes" id="UP000199071"/>
    </source>
</evidence>
<evidence type="ECO:0000313" key="4">
    <source>
        <dbReference type="EMBL" id="SDB08550.1"/>
    </source>
</evidence>
<reference evidence="4 5" key="1">
    <citation type="submission" date="2016-10" db="EMBL/GenBank/DDBJ databases">
        <authorList>
            <person name="de Groot N.N."/>
        </authorList>
    </citation>
    <scope>NUCLEOTIDE SEQUENCE [LARGE SCALE GENOMIC DNA]</scope>
    <source>
        <strain evidence="4 5">ATCC 35022</strain>
    </source>
</reference>
<organism evidence="4 5">
    <name type="scientific">Bauldia litoralis</name>
    <dbReference type="NCBI Taxonomy" id="665467"/>
    <lineage>
        <taxon>Bacteria</taxon>
        <taxon>Pseudomonadati</taxon>
        <taxon>Pseudomonadota</taxon>
        <taxon>Alphaproteobacteria</taxon>
        <taxon>Hyphomicrobiales</taxon>
        <taxon>Kaistiaceae</taxon>
        <taxon>Bauldia</taxon>
    </lineage>
</organism>
<evidence type="ECO:0000259" key="3">
    <source>
        <dbReference type="Pfam" id="PF12849"/>
    </source>
</evidence>
<proteinExistence type="predicted"/>
<dbReference type="EMBL" id="FMXQ01000001">
    <property type="protein sequence ID" value="SDB08550.1"/>
    <property type="molecule type" value="Genomic_DNA"/>
</dbReference>
<dbReference type="Proteomes" id="UP000199071">
    <property type="component" value="Unassembled WGS sequence"/>
</dbReference>
<keyword evidence="1 2" id="KW-0732">Signal</keyword>
<dbReference type="STRING" id="665467.SAMN02982931_00731"/>
<evidence type="ECO:0000256" key="1">
    <source>
        <dbReference type="ARBA" id="ARBA00022729"/>
    </source>
</evidence>
<name>A0A1G6AJR5_9HYPH</name>
<sequence>MRRLLRTGGRRPRAAAIAAVLLASVAGSAVSAEPAQIRIGGTGSALGGLRLLVPAFNAANPDFELTVLPSLGSGGGIKALLADSIEVSVSARPLKEQEAAAGLHQWEYARTPLVFATRPDTPVEAVTLQDMTAVYANETTTWPDGSRLRLVMRPAAEADTGFLRTLSPGMDKAVTTATGNPALFVAINDQDNATALEDIPGSVGLIALGQLQSEGRDLKPLALDGVAPTTDAFRQGNYPHGKSLYLMSRSGISDPGAERFLAFVETAEAQQLLTSAGYLATGADPDPAGGAAE</sequence>
<dbReference type="PANTHER" id="PTHR30570:SF1">
    <property type="entry name" value="PHOSPHATE-BINDING PROTEIN PSTS"/>
    <property type="match status" value="1"/>
</dbReference>
<feature type="chain" id="PRO_5011608523" evidence="2">
    <location>
        <begin position="32"/>
        <end position="293"/>
    </location>
</feature>
<dbReference type="PANTHER" id="PTHR30570">
    <property type="entry name" value="PERIPLASMIC PHOSPHATE BINDING COMPONENT OF PHOSPHATE ABC TRANSPORTER"/>
    <property type="match status" value="1"/>
</dbReference>
<feature type="signal peptide" evidence="2">
    <location>
        <begin position="1"/>
        <end position="31"/>
    </location>
</feature>
<dbReference type="RefSeq" id="WP_175478275.1">
    <property type="nucleotide sequence ID" value="NZ_FMXQ01000001.1"/>
</dbReference>
<dbReference type="Gene3D" id="3.40.190.10">
    <property type="entry name" value="Periplasmic binding protein-like II"/>
    <property type="match status" value="2"/>
</dbReference>
<feature type="domain" description="PBP" evidence="3">
    <location>
        <begin position="32"/>
        <end position="264"/>
    </location>
</feature>
<protein>
    <submittedName>
        <fullName evidence="4">Phosphate ABC transporter substrate-binding protein, PhoT family</fullName>
    </submittedName>
</protein>
<gene>
    <name evidence="4" type="ORF">SAMN02982931_00731</name>
</gene>
<dbReference type="SUPFAM" id="SSF53850">
    <property type="entry name" value="Periplasmic binding protein-like II"/>
    <property type="match status" value="1"/>
</dbReference>
<dbReference type="InterPro" id="IPR024370">
    <property type="entry name" value="PBP_domain"/>
</dbReference>
<dbReference type="Pfam" id="PF12849">
    <property type="entry name" value="PBP_like_2"/>
    <property type="match status" value="1"/>
</dbReference>
<dbReference type="InterPro" id="IPR050811">
    <property type="entry name" value="Phosphate_ABC_transporter"/>
</dbReference>
<evidence type="ECO:0000256" key="2">
    <source>
        <dbReference type="SAM" id="SignalP"/>
    </source>
</evidence>
<accession>A0A1G6AJR5</accession>
<dbReference type="AlphaFoldDB" id="A0A1G6AJR5"/>
<keyword evidence="5" id="KW-1185">Reference proteome</keyword>